<feature type="region of interest" description="Disordered" evidence="1">
    <location>
        <begin position="662"/>
        <end position="689"/>
    </location>
</feature>
<sequence>MDSIGKGLDPLEALEHIDPAGLNYQEWLTVGMGLKEAGCPASFWEDWSRRDPARYHAGECLRKWETFHGASGGTPVAAGTVFKMALDRGWRPTQESAPGHMLDWEDTINTRDDGGAIVDRAWLEGKEVQEPTDWHPAKDLITYLTVLFDPSEYVGYVTETFKGEDGRQVPSRGNYDRTAGQLIDALRTCKDDIGAVLGDSDPDVGAWIRFNPLDGKGVKNENVTAFRYALVESDEINLEEQHAMIRELELPVAALVSSGGKSLHAIVRIEAGSFEEYRSRVDYLYAVCEKNGLKVDRQNRNPSRLSRLPGVMRRGKKQFLLASNIGKASWSEWRDWMDSVTDDMPDPESMAAVWDNLPELAPPLIAGVLRQGHKMLLAGPSKAGKSYSLIELCCAIAEGGPWLGFSCTQGRVLYVNLELDRPSCLHRFKDVYAALGRTPQNLDKIDVWNLRGRSVPMDKLAPKLIRRAKKKDYIAIVIDPIYKVITGDENSADQMANFCNQFDKVCTELGCAVIYCHHHSKGSQGGKRSMDRASGSGVFARDPDALLDLIELPVSEELRKQEVNKAVGRAVASALQNAGKLDEASQDDLCTEKAALEAARNLLSAGQYQDMEKAANAAKRAAEALTAWRIEGTLREFPKFPPINLWFDFPIHREDESGVLADVDPEGEEKPYQQGKDARKKQAERQRKAKQHKYSIAIESFRFSHDDVYPTVKELYEEIKQNAEAVGEDYPAEKTVRNSLKSVGYIIDKNSGRICPEPEKDW</sequence>
<dbReference type="Pfam" id="PF08707">
    <property type="entry name" value="PriCT_2"/>
    <property type="match status" value="1"/>
</dbReference>
<dbReference type="SUPFAM" id="SSF52540">
    <property type="entry name" value="P-loop containing nucleoside triphosphate hydrolases"/>
    <property type="match status" value="1"/>
</dbReference>
<dbReference type="KEGG" id="fpla:A4U99_04865"/>
<gene>
    <name evidence="3" type="ORF">I5Q84_05115</name>
</gene>
<evidence type="ECO:0000256" key="1">
    <source>
        <dbReference type="SAM" id="MobiDB-lite"/>
    </source>
</evidence>
<dbReference type="AlphaFoldDB" id="A0AAX1KLQ9"/>
<dbReference type="Proteomes" id="UP000595792">
    <property type="component" value="Chromosome"/>
</dbReference>
<protein>
    <submittedName>
        <fullName evidence="3">AAA family ATPase</fullName>
    </submittedName>
</protein>
<proteinExistence type="predicted"/>
<dbReference type="InterPro" id="IPR027417">
    <property type="entry name" value="P-loop_NTPase"/>
</dbReference>
<dbReference type="RefSeq" id="WP_065534236.1">
    <property type="nucleotide sequence ID" value="NZ_CP015406.2"/>
</dbReference>
<evidence type="ECO:0000259" key="2">
    <source>
        <dbReference type="Pfam" id="PF08707"/>
    </source>
</evidence>
<dbReference type="Pfam" id="PF13481">
    <property type="entry name" value="AAA_25"/>
    <property type="match status" value="1"/>
</dbReference>
<accession>A0AAX1KLQ9</accession>
<dbReference type="GO" id="GO:0016817">
    <property type="term" value="F:hydrolase activity, acting on acid anhydrides"/>
    <property type="evidence" value="ECO:0007669"/>
    <property type="project" value="InterPro"/>
</dbReference>
<reference evidence="3 4" key="1">
    <citation type="submission" date="2020-11" db="EMBL/GenBank/DDBJ databases">
        <title>Closed and high quality bacterial genomes of the OMM12 community.</title>
        <authorList>
            <person name="Marbouty M."/>
            <person name="Lamy-Besnier Q."/>
            <person name="Debarbieux L."/>
            <person name="Koszul R."/>
        </authorList>
    </citation>
    <scope>NUCLEOTIDE SEQUENCE [LARGE SCALE GENOMIC DNA]</scope>
    <source>
        <strain evidence="3 4">YL31</strain>
    </source>
</reference>
<organism evidence="3 4">
    <name type="scientific">Flavonifractor plautii</name>
    <name type="common">Fusobacterium plautii</name>
    <dbReference type="NCBI Taxonomy" id="292800"/>
    <lineage>
        <taxon>Bacteria</taxon>
        <taxon>Bacillati</taxon>
        <taxon>Bacillota</taxon>
        <taxon>Clostridia</taxon>
        <taxon>Eubacteriales</taxon>
        <taxon>Oscillospiraceae</taxon>
        <taxon>Flavonifractor</taxon>
    </lineage>
</organism>
<name>A0AAX1KLQ9_FLAPL</name>
<evidence type="ECO:0000313" key="4">
    <source>
        <dbReference type="Proteomes" id="UP000595792"/>
    </source>
</evidence>
<dbReference type="InterPro" id="IPR014819">
    <property type="entry name" value="PriCT_2"/>
</dbReference>
<dbReference type="CDD" id="cd01125">
    <property type="entry name" value="RepA_RSF1010_like"/>
    <property type="match status" value="1"/>
</dbReference>
<feature type="compositionally biased region" description="Basic and acidic residues" evidence="1">
    <location>
        <begin position="668"/>
        <end position="686"/>
    </location>
</feature>
<feature type="domain" description="Primase C-terminal 2" evidence="2">
    <location>
        <begin position="12"/>
        <end position="85"/>
    </location>
</feature>
<dbReference type="Gene3D" id="3.40.50.300">
    <property type="entry name" value="P-loop containing nucleotide triphosphate hydrolases"/>
    <property type="match status" value="1"/>
</dbReference>
<evidence type="ECO:0000313" key="3">
    <source>
        <dbReference type="EMBL" id="QQR06867.1"/>
    </source>
</evidence>
<dbReference type="InterPro" id="IPR038724">
    <property type="entry name" value="RepA"/>
</dbReference>
<dbReference type="EMBL" id="CP065315">
    <property type="protein sequence ID" value="QQR06867.1"/>
    <property type="molecule type" value="Genomic_DNA"/>
</dbReference>